<dbReference type="Proteomes" id="UP000228920">
    <property type="component" value="Unassembled WGS sequence"/>
</dbReference>
<sequence length="163" mass="17552">MISKTTMSALGVLRIALGFVFLWVFIDKMFGLGFSTSVDHAWLAGFSPTSGYLSYGAHGPFAGLFQSLSGNVVVDTLFMGGMLGVGCALVLGVGMRIATISGGTIMALIYLSQFPPAHNPVIDEHIIYILVLIVLFVSHSGDALGFGLWWKKQSLTTMFPWLE</sequence>
<gene>
    <name evidence="2" type="ORF">COY32_04590</name>
</gene>
<name>A0A2M7THK4_UNCKA</name>
<dbReference type="AlphaFoldDB" id="A0A2M7THK4"/>
<accession>A0A2M7THK4</accession>
<feature type="transmembrane region" description="Helical" evidence="1">
    <location>
        <begin position="68"/>
        <end position="90"/>
    </location>
</feature>
<feature type="transmembrane region" description="Helical" evidence="1">
    <location>
        <begin position="97"/>
        <end position="114"/>
    </location>
</feature>
<evidence type="ECO:0000256" key="1">
    <source>
        <dbReference type="SAM" id="Phobius"/>
    </source>
</evidence>
<feature type="transmembrane region" description="Helical" evidence="1">
    <location>
        <begin position="126"/>
        <end position="150"/>
    </location>
</feature>
<proteinExistence type="predicted"/>
<reference evidence="3" key="1">
    <citation type="submission" date="2017-09" db="EMBL/GenBank/DDBJ databases">
        <title>Depth-based differentiation of microbial function through sediment-hosted aquifers and enrichment of novel symbionts in the deep terrestrial subsurface.</title>
        <authorList>
            <person name="Probst A.J."/>
            <person name="Ladd B."/>
            <person name="Jarett J.K."/>
            <person name="Geller-Mcgrath D.E."/>
            <person name="Sieber C.M.K."/>
            <person name="Emerson J.B."/>
            <person name="Anantharaman K."/>
            <person name="Thomas B.C."/>
            <person name="Malmstrom R."/>
            <person name="Stieglmeier M."/>
            <person name="Klingl A."/>
            <person name="Woyke T."/>
            <person name="Ryan C.M."/>
            <person name="Banfield J.F."/>
        </authorList>
    </citation>
    <scope>NUCLEOTIDE SEQUENCE [LARGE SCALE GENOMIC DNA]</scope>
</reference>
<evidence type="ECO:0008006" key="4">
    <source>
        <dbReference type="Google" id="ProtNLM"/>
    </source>
</evidence>
<keyword evidence="1" id="KW-0472">Membrane</keyword>
<evidence type="ECO:0000313" key="3">
    <source>
        <dbReference type="Proteomes" id="UP000228920"/>
    </source>
</evidence>
<evidence type="ECO:0000313" key="2">
    <source>
        <dbReference type="EMBL" id="PIZ45801.1"/>
    </source>
</evidence>
<feature type="transmembrane region" description="Helical" evidence="1">
    <location>
        <begin position="7"/>
        <end position="26"/>
    </location>
</feature>
<organism evidence="2 3">
    <name type="scientific">candidate division WWE3 bacterium CG_4_10_14_0_2_um_filter_41_14</name>
    <dbReference type="NCBI Taxonomy" id="1975072"/>
    <lineage>
        <taxon>Bacteria</taxon>
        <taxon>Katanobacteria</taxon>
    </lineage>
</organism>
<comment type="caution">
    <text evidence="2">The sequence shown here is derived from an EMBL/GenBank/DDBJ whole genome shotgun (WGS) entry which is preliminary data.</text>
</comment>
<keyword evidence="1" id="KW-0812">Transmembrane</keyword>
<keyword evidence="1" id="KW-1133">Transmembrane helix</keyword>
<protein>
    <recommendedName>
        <fullName evidence="4">DoxX family protein</fullName>
    </recommendedName>
</protein>
<dbReference type="EMBL" id="PFNL01000122">
    <property type="protein sequence ID" value="PIZ45801.1"/>
    <property type="molecule type" value="Genomic_DNA"/>
</dbReference>